<dbReference type="BioCyc" id="CNIT1237085:G1324-170-MONOMER"/>
<dbReference type="PANTHER" id="PTHR43080:SF26">
    <property type="entry name" value="REGULATORY PROTEIN"/>
    <property type="match status" value="1"/>
</dbReference>
<dbReference type="SUPFAM" id="SSF54631">
    <property type="entry name" value="CBS-domain pair"/>
    <property type="match status" value="1"/>
</dbReference>
<feature type="domain" description="CBS" evidence="3">
    <location>
        <begin position="14"/>
        <end position="71"/>
    </location>
</feature>
<dbReference type="STRING" id="1237085.Ngar_c01700"/>
<organism evidence="4 5">
    <name type="scientific">Nitrososphaera gargensis (strain Ga9.2)</name>
    <dbReference type="NCBI Taxonomy" id="1237085"/>
    <lineage>
        <taxon>Archaea</taxon>
        <taxon>Nitrososphaerota</taxon>
        <taxon>Nitrososphaeria</taxon>
        <taxon>Nitrososphaerales</taxon>
        <taxon>Nitrososphaeraceae</taxon>
        <taxon>Nitrososphaera</taxon>
    </lineage>
</organism>
<evidence type="ECO:0000256" key="2">
    <source>
        <dbReference type="PROSITE-ProRule" id="PRU00703"/>
    </source>
</evidence>
<reference evidence="4 5" key="1">
    <citation type="journal article" date="2012" name="Environ. Microbiol.">
        <title>The genome of the ammonia-oxidizing Candidatus Nitrososphaera gargensis: insights into metabolic versatility and environmental adaptations.</title>
        <authorList>
            <person name="Spang A."/>
            <person name="Poehlein A."/>
            <person name="Offre P."/>
            <person name="Zumbragel S."/>
            <person name="Haider S."/>
            <person name="Rychlik N."/>
            <person name="Nowka B."/>
            <person name="Schmeisser C."/>
            <person name="Lebedeva E.V."/>
            <person name="Rattei T."/>
            <person name="Bohm C."/>
            <person name="Schmid M."/>
            <person name="Galushko A."/>
            <person name="Hatzenpichler R."/>
            <person name="Weinmaier T."/>
            <person name="Daniel R."/>
            <person name="Schleper C."/>
            <person name="Spieck E."/>
            <person name="Streit W."/>
            <person name="Wagner M."/>
        </authorList>
    </citation>
    <scope>NUCLEOTIDE SEQUENCE [LARGE SCALE GENOMIC DNA]</scope>
    <source>
        <strain evidence="5">Ga9.2</strain>
    </source>
</reference>
<accession>K0ILJ7</accession>
<evidence type="ECO:0000313" key="4">
    <source>
        <dbReference type="EMBL" id="AFU57119.1"/>
    </source>
</evidence>
<name>K0ILJ7_NITGG</name>
<dbReference type="PANTHER" id="PTHR43080">
    <property type="entry name" value="CBS DOMAIN-CONTAINING PROTEIN CBSX3, MITOCHONDRIAL"/>
    <property type="match status" value="1"/>
</dbReference>
<dbReference type="Proteomes" id="UP000008037">
    <property type="component" value="Chromosome"/>
</dbReference>
<dbReference type="SMART" id="SM00116">
    <property type="entry name" value="CBS"/>
    <property type="match status" value="2"/>
</dbReference>
<gene>
    <name evidence="4" type="ordered locus">Ngar_c01700</name>
</gene>
<dbReference type="CDD" id="cd02205">
    <property type="entry name" value="CBS_pair_SF"/>
    <property type="match status" value="1"/>
</dbReference>
<proteinExistence type="predicted"/>
<keyword evidence="5" id="KW-1185">Reference proteome</keyword>
<dbReference type="InterPro" id="IPR051257">
    <property type="entry name" value="Diverse_CBS-Domain"/>
</dbReference>
<dbReference type="InParanoid" id="K0ILJ7"/>
<evidence type="ECO:0000256" key="1">
    <source>
        <dbReference type="ARBA" id="ARBA00023122"/>
    </source>
</evidence>
<dbReference type="InterPro" id="IPR046342">
    <property type="entry name" value="CBS_dom_sf"/>
</dbReference>
<dbReference type="AlphaFoldDB" id="K0ILJ7"/>
<dbReference type="PROSITE" id="PS51371">
    <property type="entry name" value="CBS"/>
    <property type="match status" value="2"/>
</dbReference>
<evidence type="ECO:0000313" key="5">
    <source>
        <dbReference type="Proteomes" id="UP000008037"/>
    </source>
</evidence>
<keyword evidence="1 2" id="KW-0129">CBS domain</keyword>
<dbReference type="HOGENOM" id="CLU_040681_9_3_2"/>
<sequence length="152" mass="16429">MMDEAKNMKASDVMSVDIIAATENISAIEVATRIVLGAINGMPVISKDDGKLLGIVTTIDLLRAIRSSQDLTTIIAKDIMSPNPLSVKQDTDVNEIIDVMDRNGVMMVPVVENDGRLIGICSRSDILKEILNERFVTIGRTRTVTTTIGEAA</sequence>
<dbReference type="KEGG" id="nga:Ngar_c01700"/>
<feature type="domain" description="CBS" evidence="3">
    <location>
        <begin position="80"/>
        <end position="136"/>
    </location>
</feature>
<evidence type="ECO:0000259" key="3">
    <source>
        <dbReference type="PROSITE" id="PS51371"/>
    </source>
</evidence>
<dbReference type="EMBL" id="CP002408">
    <property type="protein sequence ID" value="AFU57119.1"/>
    <property type="molecule type" value="Genomic_DNA"/>
</dbReference>
<dbReference type="Pfam" id="PF00571">
    <property type="entry name" value="CBS"/>
    <property type="match status" value="2"/>
</dbReference>
<dbReference type="InterPro" id="IPR000644">
    <property type="entry name" value="CBS_dom"/>
</dbReference>
<dbReference type="Gene3D" id="3.10.580.10">
    <property type="entry name" value="CBS-domain"/>
    <property type="match status" value="2"/>
</dbReference>
<protein>
    <submittedName>
        <fullName evidence="4">Putative inosine-5'-monophosphate dehydrogenase</fullName>
    </submittedName>
</protein>